<keyword evidence="2" id="KW-1185">Reference proteome</keyword>
<name>A0AAN4VXB5_9BACT</name>
<dbReference type="AlphaFoldDB" id="A0AAN4VXB5"/>
<dbReference type="RefSeq" id="WP_338236433.1">
    <property type="nucleotide sequence ID" value="NZ_BQKE01000001.1"/>
</dbReference>
<evidence type="ECO:0000313" key="1">
    <source>
        <dbReference type="EMBL" id="GJM60736.1"/>
    </source>
</evidence>
<gene>
    <name evidence="1" type="ORF">PEDI_12880</name>
</gene>
<sequence length="164" mass="18966">MNNHYVVVMRRASDEFLNNMEDAQTELLEFAHEREKQRLFLKLLRIERHGSVLLKQVKPGIRALCLLQYHRLMRRLKGYHLSGFCQNEMQDRADFFDWRLSLLDLDSDSKLVGEEGISPVQKIKIQMEALTYGIEILISRAVIGDFGEGELCLDAKILAAYPAV</sequence>
<organism evidence="1 2">
    <name type="scientific">Persicobacter diffluens</name>
    <dbReference type="NCBI Taxonomy" id="981"/>
    <lineage>
        <taxon>Bacteria</taxon>
        <taxon>Pseudomonadati</taxon>
        <taxon>Bacteroidota</taxon>
        <taxon>Cytophagia</taxon>
        <taxon>Cytophagales</taxon>
        <taxon>Persicobacteraceae</taxon>
        <taxon>Persicobacter</taxon>
    </lineage>
</organism>
<proteinExistence type="predicted"/>
<protein>
    <submittedName>
        <fullName evidence="1">Uncharacterized protein</fullName>
    </submittedName>
</protein>
<reference evidence="1 2" key="1">
    <citation type="submission" date="2021-12" db="EMBL/GenBank/DDBJ databases">
        <title>Genome sequencing of bacteria with rrn-lacking chromosome and rrn-plasmid.</title>
        <authorList>
            <person name="Anda M."/>
            <person name="Iwasaki W."/>
        </authorList>
    </citation>
    <scope>NUCLEOTIDE SEQUENCE [LARGE SCALE GENOMIC DNA]</scope>
    <source>
        <strain evidence="1 2">NBRC 15940</strain>
    </source>
</reference>
<dbReference type="EMBL" id="BQKE01000001">
    <property type="protein sequence ID" value="GJM60736.1"/>
    <property type="molecule type" value="Genomic_DNA"/>
</dbReference>
<comment type="caution">
    <text evidence="1">The sequence shown here is derived from an EMBL/GenBank/DDBJ whole genome shotgun (WGS) entry which is preliminary data.</text>
</comment>
<accession>A0AAN4VXB5</accession>
<evidence type="ECO:0000313" key="2">
    <source>
        <dbReference type="Proteomes" id="UP001310022"/>
    </source>
</evidence>
<dbReference type="Proteomes" id="UP001310022">
    <property type="component" value="Unassembled WGS sequence"/>
</dbReference>